<accession>A0AAN7W9Q4</accession>
<dbReference type="Proteomes" id="UP001310594">
    <property type="component" value="Unassembled WGS sequence"/>
</dbReference>
<gene>
    <name evidence="2" type="ORF">LTR97_004023</name>
</gene>
<dbReference type="InterPro" id="IPR050977">
    <property type="entry name" value="Fungal_Meroterpenoid_Isomerase"/>
</dbReference>
<evidence type="ECO:0000313" key="3">
    <source>
        <dbReference type="Proteomes" id="UP001310594"/>
    </source>
</evidence>
<evidence type="ECO:0000313" key="2">
    <source>
        <dbReference type="EMBL" id="KAK5703076.1"/>
    </source>
</evidence>
<sequence>MTTDILFNQKATVRALFDALNARDIDGVIAVRTPECLHIVTPGSVLGETRTNDEHRAWMRKTGAMSGRVFFTTTISREIHDADQHEAAVHAHAVSPKTPAGTFKVDFILFVKFTEDGTKMTEVNEVITSNYPAEFHAKMHVLAEKPSASEKAKRPE</sequence>
<dbReference type="InterPro" id="IPR032710">
    <property type="entry name" value="NTF2-like_dom_sf"/>
</dbReference>
<reference evidence="2" key="1">
    <citation type="submission" date="2023-08" db="EMBL/GenBank/DDBJ databases">
        <title>Black Yeasts Isolated from many extreme environments.</title>
        <authorList>
            <person name="Coleine C."/>
            <person name="Stajich J.E."/>
            <person name="Selbmann L."/>
        </authorList>
    </citation>
    <scope>NUCLEOTIDE SEQUENCE</scope>
    <source>
        <strain evidence="2">CCFEE 5810</strain>
    </source>
</reference>
<name>A0AAN7W9Q4_9PEZI</name>
<dbReference type="AlphaFoldDB" id="A0AAN7W9Q4"/>
<evidence type="ECO:0000259" key="1">
    <source>
        <dbReference type="Pfam" id="PF12680"/>
    </source>
</evidence>
<dbReference type="Gene3D" id="3.10.450.50">
    <property type="match status" value="1"/>
</dbReference>
<proteinExistence type="predicted"/>
<dbReference type="InterPro" id="IPR037401">
    <property type="entry name" value="SnoaL-like"/>
</dbReference>
<organism evidence="2 3">
    <name type="scientific">Elasticomyces elasticus</name>
    <dbReference type="NCBI Taxonomy" id="574655"/>
    <lineage>
        <taxon>Eukaryota</taxon>
        <taxon>Fungi</taxon>
        <taxon>Dikarya</taxon>
        <taxon>Ascomycota</taxon>
        <taxon>Pezizomycotina</taxon>
        <taxon>Dothideomycetes</taxon>
        <taxon>Dothideomycetidae</taxon>
        <taxon>Mycosphaerellales</taxon>
        <taxon>Teratosphaeriaceae</taxon>
        <taxon>Elasticomyces</taxon>
    </lineage>
</organism>
<dbReference type="PANTHER" id="PTHR39598:SF1">
    <property type="entry name" value="AUSTINOID BIOSYNTHESIS CLUSTERS PROTEIN F-RELATED"/>
    <property type="match status" value="1"/>
</dbReference>
<dbReference type="SUPFAM" id="SSF54427">
    <property type="entry name" value="NTF2-like"/>
    <property type="match status" value="1"/>
</dbReference>
<comment type="caution">
    <text evidence="2">The sequence shown here is derived from an EMBL/GenBank/DDBJ whole genome shotgun (WGS) entry which is preliminary data.</text>
</comment>
<dbReference type="Pfam" id="PF12680">
    <property type="entry name" value="SnoaL_2"/>
    <property type="match status" value="1"/>
</dbReference>
<dbReference type="EMBL" id="JAVRQU010000005">
    <property type="protein sequence ID" value="KAK5703076.1"/>
    <property type="molecule type" value="Genomic_DNA"/>
</dbReference>
<protein>
    <recommendedName>
        <fullName evidence="1">SnoaL-like domain-containing protein</fullName>
    </recommendedName>
</protein>
<dbReference type="PANTHER" id="PTHR39598">
    <property type="entry name" value="AUSTINOL SYNTHESIS PROTEIN F-RELATED"/>
    <property type="match status" value="1"/>
</dbReference>
<feature type="domain" description="SnoaL-like" evidence="1">
    <location>
        <begin position="13"/>
        <end position="121"/>
    </location>
</feature>